<dbReference type="SUPFAM" id="SSF160379">
    <property type="entry name" value="SP0830-like"/>
    <property type="match status" value="1"/>
</dbReference>
<dbReference type="GeneID" id="96608881"/>
<gene>
    <name evidence="1" type="ORF">KR76_08090</name>
</gene>
<dbReference type="AlphaFoldDB" id="A0A0A1DJ98"/>
<sequence>MPTYVAFLRAINLGPNRKFAKADILTATEAAGATGVQTHINTGNVLLTTPLRSRAKVEAALEAAYEAQAGFAVPTIVYTPAELVAIADDARELSAARPDLERHYVYLLKDDPDPALVAEVEARSDDVNAIVVRERAAHLLLGPGYQAGGVDPYKTEKALRVVATNRNFNVVTTLADKWCS</sequence>
<reference evidence="1 2" key="1">
    <citation type="journal article" date="2015" name="Genome Announc.">
        <title>Complete Genome Sequence of Steroid-Transforming Nocardioides simplex VKM Ac-2033D.</title>
        <authorList>
            <person name="Shtratnikova V.Y."/>
            <person name="Schelkunov M.I."/>
            <person name="Pekov Y.A."/>
            <person name="Fokina V.V."/>
            <person name="Logacheva M.D."/>
            <person name="Sokolov S.L."/>
            <person name="Bragin E.Y."/>
            <person name="Ashapkin V.V."/>
            <person name="Donova M.V."/>
        </authorList>
    </citation>
    <scope>NUCLEOTIDE SEQUENCE [LARGE SCALE GENOMIC DNA]</scope>
    <source>
        <strain evidence="1 2">VKM Ac-2033D</strain>
    </source>
</reference>
<dbReference type="eggNOG" id="COG3797">
    <property type="taxonomic scope" value="Bacteria"/>
</dbReference>
<evidence type="ECO:0000313" key="1">
    <source>
        <dbReference type="EMBL" id="AIY16742.1"/>
    </source>
</evidence>
<dbReference type="KEGG" id="psim:KR76_08090"/>
<keyword evidence="2" id="KW-1185">Reference proteome</keyword>
<proteinExistence type="predicted"/>
<dbReference type="EMBL" id="CP009896">
    <property type="protein sequence ID" value="AIY16742.1"/>
    <property type="molecule type" value="Genomic_DNA"/>
</dbReference>
<accession>A0A0A1DJ98</accession>
<dbReference type="STRING" id="2045.KR76_08090"/>
<name>A0A0A1DJ98_NOCSI</name>
<dbReference type="InterPro" id="IPR012545">
    <property type="entry name" value="DUF1697"/>
</dbReference>
<organism evidence="1 2">
    <name type="scientific">Nocardioides simplex</name>
    <name type="common">Arthrobacter simplex</name>
    <dbReference type="NCBI Taxonomy" id="2045"/>
    <lineage>
        <taxon>Bacteria</taxon>
        <taxon>Bacillati</taxon>
        <taxon>Actinomycetota</taxon>
        <taxon>Actinomycetes</taxon>
        <taxon>Propionibacteriales</taxon>
        <taxon>Nocardioidaceae</taxon>
        <taxon>Pimelobacter</taxon>
    </lineage>
</organism>
<evidence type="ECO:0000313" key="2">
    <source>
        <dbReference type="Proteomes" id="UP000030300"/>
    </source>
</evidence>
<dbReference type="RefSeq" id="WP_038677633.1">
    <property type="nucleotide sequence ID" value="NZ_BJMC01000017.1"/>
</dbReference>
<dbReference type="PANTHER" id="PTHR36439:SF1">
    <property type="entry name" value="DUF1697 DOMAIN-CONTAINING PROTEIN"/>
    <property type="match status" value="1"/>
</dbReference>
<dbReference type="PANTHER" id="PTHR36439">
    <property type="entry name" value="BLL4334 PROTEIN"/>
    <property type="match status" value="1"/>
</dbReference>
<dbReference type="HOGENOM" id="CLU_106303_2_0_11"/>
<dbReference type="Gene3D" id="3.30.70.1280">
    <property type="entry name" value="SP0830-like domains"/>
    <property type="match status" value="1"/>
</dbReference>
<protein>
    <submittedName>
        <fullName evidence="1">Uncharacterized protein</fullName>
    </submittedName>
</protein>
<dbReference type="OrthoDB" id="9806494at2"/>
<dbReference type="Pfam" id="PF08002">
    <property type="entry name" value="DUF1697"/>
    <property type="match status" value="1"/>
</dbReference>
<dbReference type="Proteomes" id="UP000030300">
    <property type="component" value="Chromosome"/>
</dbReference>